<feature type="transmembrane region" description="Helical" evidence="4">
    <location>
        <begin position="68"/>
        <end position="86"/>
    </location>
</feature>
<feature type="transmembrane region" description="Helical" evidence="4">
    <location>
        <begin position="194"/>
        <end position="217"/>
    </location>
</feature>
<dbReference type="OrthoDB" id="9815624at2"/>
<dbReference type="InterPro" id="IPR020846">
    <property type="entry name" value="MFS_dom"/>
</dbReference>
<feature type="transmembrane region" description="Helical" evidence="4">
    <location>
        <begin position="237"/>
        <end position="256"/>
    </location>
</feature>
<keyword evidence="1 4" id="KW-0812">Transmembrane</keyword>
<feature type="transmembrane region" description="Helical" evidence="4">
    <location>
        <begin position="126"/>
        <end position="147"/>
    </location>
</feature>
<gene>
    <name evidence="6" type="ORF">EXM22_00340</name>
</gene>
<dbReference type="InterPro" id="IPR011701">
    <property type="entry name" value="MFS"/>
</dbReference>
<evidence type="ECO:0000256" key="4">
    <source>
        <dbReference type="SAM" id="Phobius"/>
    </source>
</evidence>
<reference evidence="6 7" key="1">
    <citation type="submission" date="2019-02" db="EMBL/GenBank/DDBJ databases">
        <title>Complete Genome Sequence and Methylome Analysis of free living Spirochaetas.</title>
        <authorList>
            <person name="Fomenkov A."/>
            <person name="Dubinina G."/>
            <person name="Leshcheva N."/>
            <person name="Mikheeva N."/>
            <person name="Grabovich M."/>
            <person name="Vincze T."/>
            <person name="Roberts R.J."/>
        </authorList>
    </citation>
    <scope>NUCLEOTIDE SEQUENCE [LARGE SCALE GENOMIC DNA]</scope>
    <source>
        <strain evidence="6 7">K2</strain>
    </source>
</reference>
<evidence type="ECO:0000313" key="7">
    <source>
        <dbReference type="Proteomes" id="UP000324209"/>
    </source>
</evidence>
<evidence type="ECO:0000256" key="3">
    <source>
        <dbReference type="ARBA" id="ARBA00023136"/>
    </source>
</evidence>
<dbReference type="GO" id="GO:0022857">
    <property type="term" value="F:transmembrane transporter activity"/>
    <property type="evidence" value="ECO:0007669"/>
    <property type="project" value="InterPro"/>
</dbReference>
<proteinExistence type="predicted"/>
<keyword evidence="7" id="KW-1185">Reference proteome</keyword>
<dbReference type="GO" id="GO:0005886">
    <property type="term" value="C:plasma membrane"/>
    <property type="evidence" value="ECO:0007669"/>
    <property type="project" value="TreeGrafter"/>
</dbReference>
<dbReference type="PANTHER" id="PTHR43129">
    <property type="entry name" value="FOSMIDOMYCIN RESISTANCE PROTEIN"/>
    <property type="match status" value="1"/>
</dbReference>
<keyword evidence="3 4" id="KW-0472">Membrane</keyword>
<feature type="transmembrane region" description="Helical" evidence="4">
    <location>
        <begin position="323"/>
        <end position="345"/>
    </location>
</feature>
<evidence type="ECO:0000259" key="5">
    <source>
        <dbReference type="PROSITE" id="PS50850"/>
    </source>
</evidence>
<accession>A0A5C1QEN2</accession>
<keyword evidence="2 4" id="KW-1133">Transmembrane helix</keyword>
<feature type="transmembrane region" description="Helical" evidence="4">
    <location>
        <begin position="351"/>
        <end position="372"/>
    </location>
</feature>
<dbReference type="Gene3D" id="1.20.1250.20">
    <property type="entry name" value="MFS general substrate transporter like domains"/>
    <property type="match status" value="2"/>
</dbReference>
<feature type="transmembrane region" description="Helical" evidence="4">
    <location>
        <begin position="35"/>
        <end position="56"/>
    </location>
</feature>
<evidence type="ECO:0000256" key="2">
    <source>
        <dbReference type="ARBA" id="ARBA00022989"/>
    </source>
</evidence>
<feature type="transmembrane region" description="Helical" evidence="4">
    <location>
        <begin position="12"/>
        <end position="29"/>
    </location>
</feature>
<feature type="domain" description="Major facilitator superfamily (MFS) profile" evidence="5">
    <location>
        <begin position="1"/>
        <end position="377"/>
    </location>
</feature>
<dbReference type="EMBL" id="CP036150">
    <property type="protein sequence ID" value="QEN06513.1"/>
    <property type="molecule type" value="Genomic_DNA"/>
</dbReference>
<dbReference type="PROSITE" id="PS50850">
    <property type="entry name" value="MFS"/>
    <property type="match status" value="1"/>
</dbReference>
<dbReference type="KEGG" id="ock:EXM22_00340"/>
<feature type="transmembrane region" description="Helical" evidence="4">
    <location>
        <begin position="153"/>
        <end position="173"/>
    </location>
</feature>
<dbReference type="InterPro" id="IPR036259">
    <property type="entry name" value="MFS_trans_sf"/>
</dbReference>
<feature type="transmembrane region" description="Helical" evidence="4">
    <location>
        <begin position="287"/>
        <end position="311"/>
    </location>
</feature>
<dbReference type="PANTHER" id="PTHR43129:SF1">
    <property type="entry name" value="FOSMIDOMYCIN RESISTANCE PROTEIN"/>
    <property type="match status" value="1"/>
</dbReference>
<feature type="transmembrane region" description="Helical" evidence="4">
    <location>
        <begin position="263"/>
        <end position="281"/>
    </location>
</feature>
<protein>
    <submittedName>
        <fullName evidence="6">MFS transporter</fullName>
    </submittedName>
</protein>
<dbReference type="SUPFAM" id="SSF103473">
    <property type="entry name" value="MFS general substrate transporter"/>
    <property type="match status" value="1"/>
</dbReference>
<feature type="transmembrane region" description="Helical" evidence="4">
    <location>
        <begin position="92"/>
        <end position="114"/>
    </location>
</feature>
<dbReference type="Pfam" id="PF07690">
    <property type="entry name" value="MFS_1"/>
    <property type="match status" value="1"/>
</dbReference>
<sequence length="384" mass="41494">MSMNAKFLGHSANDLFWFILPLVLPALLVRYELNFSQAGGILTMYLAVLALFSFVVGKLSDRISRKKILGYGFILASLGLASSGFAPSLTLFLVFISITAVGVSTFHPVMYAVIDDHYPNNKGQVMGLYEGFGTGAILLMFLVNGFLLNKIGVRGILVLTAIPAMIVGLQYLLGTSIPEKIKDQEQKGAKSTRGSVFGFSILLLSVIFRVFSVTAVLNFLPTIFVSFLGYQGDRASYVTAFYFAGGLAGSLIAGRISDKFNSFIILITGTILIIPSLLFFSMELPGWFYFVPVSLFGCFASACIINQNLLIGRMGKSLGKGEVFGILMGAMTITSSLSPALFGLLIDHIGYSTALILFLIPLIISSFLLIFLKSFTAAKTEVAL</sequence>
<dbReference type="AlphaFoldDB" id="A0A5C1QEN2"/>
<organism evidence="6 7">
    <name type="scientific">Oceanispirochaeta crateris</name>
    <dbReference type="NCBI Taxonomy" id="2518645"/>
    <lineage>
        <taxon>Bacteria</taxon>
        <taxon>Pseudomonadati</taxon>
        <taxon>Spirochaetota</taxon>
        <taxon>Spirochaetia</taxon>
        <taxon>Spirochaetales</taxon>
        <taxon>Spirochaetaceae</taxon>
        <taxon>Oceanispirochaeta</taxon>
    </lineage>
</organism>
<evidence type="ECO:0000313" key="6">
    <source>
        <dbReference type="EMBL" id="QEN06513.1"/>
    </source>
</evidence>
<name>A0A5C1QEN2_9SPIO</name>
<evidence type="ECO:0000256" key="1">
    <source>
        <dbReference type="ARBA" id="ARBA00022692"/>
    </source>
</evidence>
<dbReference type="Proteomes" id="UP000324209">
    <property type="component" value="Chromosome"/>
</dbReference>